<dbReference type="Proteomes" id="UP000576209">
    <property type="component" value="Unassembled WGS sequence"/>
</dbReference>
<keyword evidence="1" id="KW-0472">Membrane</keyword>
<gene>
    <name evidence="2" type="ORF">GGR28_002559</name>
</gene>
<dbReference type="AlphaFoldDB" id="A0A840E887"/>
<evidence type="ECO:0000313" key="3">
    <source>
        <dbReference type="Proteomes" id="UP000576209"/>
    </source>
</evidence>
<proteinExistence type="predicted"/>
<sequence length="75" mass="8335">MRRFGDFGGRSDWKEYASFLGINLGVTLCLHGLEQWSGDGFFGTVALFYSILVLLPGLAITVRFVRYLKGRGSTV</sequence>
<accession>A0A840E887</accession>
<dbReference type="RefSeq" id="WP_183496170.1">
    <property type="nucleotide sequence ID" value="NZ_JACIFF010000006.1"/>
</dbReference>
<keyword evidence="1" id="KW-0812">Transmembrane</keyword>
<keyword evidence="3" id="KW-1185">Reference proteome</keyword>
<evidence type="ECO:0000313" key="2">
    <source>
        <dbReference type="EMBL" id="MBB4079932.1"/>
    </source>
</evidence>
<comment type="caution">
    <text evidence="2">The sequence shown here is derived from an EMBL/GenBank/DDBJ whole genome shotgun (WGS) entry which is preliminary data.</text>
</comment>
<reference evidence="2 3" key="1">
    <citation type="submission" date="2020-08" db="EMBL/GenBank/DDBJ databases">
        <title>Genomic Encyclopedia of Type Strains, Phase IV (KMG-IV): sequencing the most valuable type-strain genomes for metagenomic binning, comparative biology and taxonomic classification.</title>
        <authorList>
            <person name="Goeker M."/>
        </authorList>
    </citation>
    <scope>NUCLEOTIDE SEQUENCE [LARGE SCALE GENOMIC DNA]</scope>
    <source>
        <strain evidence="2 3">DSM 105137</strain>
    </source>
</reference>
<evidence type="ECO:0000256" key="1">
    <source>
        <dbReference type="SAM" id="Phobius"/>
    </source>
</evidence>
<keyword evidence="1" id="KW-1133">Transmembrane helix</keyword>
<feature type="transmembrane region" description="Helical" evidence="1">
    <location>
        <begin position="45"/>
        <end position="65"/>
    </location>
</feature>
<protein>
    <submittedName>
        <fullName evidence="2">Uncharacterized membrane protein YhaH (DUF805 family)</fullName>
    </submittedName>
</protein>
<organism evidence="2 3">
    <name type="scientific">Neolewinella aquimaris</name>
    <dbReference type="NCBI Taxonomy" id="1835722"/>
    <lineage>
        <taxon>Bacteria</taxon>
        <taxon>Pseudomonadati</taxon>
        <taxon>Bacteroidota</taxon>
        <taxon>Saprospiria</taxon>
        <taxon>Saprospirales</taxon>
        <taxon>Lewinellaceae</taxon>
        <taxon>Neolewinella</taxon>
    </lineage>
</organism>
<name>A0A840E887_9BACT</name>
<dbReference type="EMBL" id="JACIFF010000006">
    <property type="protein sequence ID" value="MBB4079932.1"/>
    <property type="molecule type" value="Genomic_DNA"/>
</dbReference>